<evidence type="ECO:0008006" key="3">
    <source>
        <dbReference type="Google" id="ProtNLM"/>
    </source>
</evidence>
<keyword evidence="2" id="KW-1185">Reference proteome</keyword>
<sequence length="278" mass="31311">MATLSTINHDRKIFDKKYIYPVVSRRAGGLSLGINLNTNNACNWQCIYCEIPNLTRGKPEAIDIPLLKKELYFWLEEITQNNFLSKHTNPGTAFKDIAFSGNGEPTAAKEFSDIVSIVVEAVKDYKLESQLTMRIITNGSNMCDKSVQSGWDFIQSMKKEVWFKIDSVIHDEVKLINQINGSLGMTAKNLEASLSVSPTIIQTCLIKVGGKLPSKKSINAYIDFLKNYEDQLSGIHLYSLARPSEQNITLEIERLTQIELNQIADKIRVLNLPVHAFI</sequence>
<dbReference type="CDD" id="cd01335">
    <property type="entry name" value="Radical_SAM"/>
    <property type="match status" value="1"/>
</dbReference>
<comment type="caution">
    <text evidence="1">The sequence shown here is derived from an EMBL/GenBank/DDBJ whole genome shotgun (WGS) entry which is preliminary data.</text>
</comment>
<dbReference type="InterPro" id="IPR013785">
    <property type="entry name" value="Aldolase_TIM"/>
</dbReference>
<evidence type="ECO:0000313" key="2">
    <source>
        <dbReference type="Proteomes" id="UP000054262"/>
    </source>
</evidence>
<dbReference type="InterPro" id="IPR058240">
    <property type="entry name" value="rSAM_sf"/>
</dbReference>
<dbReference type="SUPFAM" id="SSF102114">
    <property type="entry name" value="Radical SAM enzymes"/>
    <property type="match status" value="1"/>
</dbReference>
<evidence type="ECO:0000313" key="1">
    <source>
        <dbReference type="EMBL" id="EAV46648.1"/>
    </source>
</evidence>
<dbReference type="EMBL" id="AAUX01000001">
    <property type="protein sequence ID" value="EAV46648.1"/>
    <property type="molecule type" value="Genomic_DNA"/>
</dbReference>
<protein>
    <recommendedName>
        <fullName evidence="3">Radical SAM protein</fullName>
    </recommendedName>
</protein>
<dbReference type="OrthoDB" id="9800840at2"/>
<gene>
    <name evidence="1" type="ORF">MB2181_01205</name>
</gene>
<reference evidence="1 2" key="1">
    <citation type="submission" date="2006-11" db="EMBL/GenBank/DDBJ databases">
        <authorList>
            <person name="Giovannoni S."/>
            <person name="Vergin K."/>
            <person name="Ferriera S."/>
            <person name="Johnson J."/>
            <person name="Kravitz S."/>
            <person name="Beeson K."/>
            <person name="Sutton G."/>
            <person name="Rogers Y.-H."/>
            <person name="Friedman R."/>
            <person name="Frazier M."/>
            <person name="Venter J.C."/>
        </authorList>
    </citation>
    <scope>NUCLEOTIDE SEQUENCE [LARGE SCALE GENOMIC DNA]</scope>
    <source>
        <strain evidence="1 2">HTCC2181</strain>
    </source>
</reference>
<dbReference type="Proteomes" id="UP000054262">
    <property type="component" value="Unassembled WGS sequence"/>
</dbReference>
<name>A0P538_9PROT</name>
<accession>A0P538</accession>
<organism evidence="1 2">
    <name type="scientific">Methylophilales bacterium HTCC2181</name>
    <dbReference type="NCBI Taxonomy" id="383631"/>
    <lineage>
        <taxon>Bacteria</taxon>
        <taxon>Pseudomonadati</taxon>
        <taxon>Pseudomonadota</taxon>
        <taxon>Betaproteobacteria</taxon>
        <taxon>Nitrosomonadales</taxon>
        <taxon>OM43 clade</taxon>
    </lineage>
</organism>
<dbReference type="AlphaFoldDB" id="A0P538"/>
<dbReference type="Gene3D" id="3.20.20.70">
    <property type="entry name" value="Aldolase class I"/>
    <property type="match status" value="1"/>
</dbReference>
<proteinExistence type="predicted"/>